<sequence length="136" mass="15548">MSKPIAKINELLGHWASLSPPIVDFTVENVMSAINYEATYDYIFRLLLSKNGFEIIASRIYLCPNTHKAYHCGIDQEIDGEDLPECHICGKEIVNDLDHSFLVFNFSEEFIEDAKKKILRMRSLKDQVGISSILRP</sequence>
<dbReference type="Proteomes" id="UP000244184">
    <property type="component" value="Unassembled WGS sequence"/>
</dbReference>
<name>A0A2T6G886_9BACL</name>
<dbReference type="EMBL" id="PYHP01000011">
    <property type="protein sequence ID" value="PUA40361.1"/>
    <property type="molecule type" value="Genomic_DNA"/>
</dbReference>
<reference evidence="1 2" key="1">
    <citation type="submission" date="2018-03" db="EMBL/GenBank/DDBJ databases">
        <title>Genome sequence of Paenibacillus elgii strain AC13 an antimicrobial compound producing bacteria.</title>
        <authorList>
            <person name="Kurokawa A.S."/>
            <person name="Araujo J.F."/>
            <person name="Costa R.A."/>
            <person name="Ortega D.B."/>
            <person name="Pires A.S."/>
            <person name="Pappas G.J.Jr."/>
            <person name="Franco O.L."/>
            <person name="Barreto C."/>
            <person name="Magalhaes B.S."/>
            <person name="Kruger R.H."/>
        </authorList>
    </citation>
    <scope>NUCLEOTIDE SEQUENCE [LARGE SCALE GENOMIC DNA]</scope>
    <source>
        <strain evidence="1 2">AC13</strain>
    </source>
</reference>
<gene>
    <name evidence="1" type="ORF">C8Z91_04450</name>
</gene>
<dbReference type="AlphaFoldDB" id="A0A2T6G886"/>
<evidence type="ECO:0000313" key="1">
    <source>
        <dbReference type="EMBL" id="PUA40361.1"/>
    </source>
</evidence>
<dbReference type="RefSeq" id="WP_108530418.1">
    <property type="nucleotide sequence ID" value="NZ_PYHP01000011.1"/>
</dbReference>
<accession>A0A2T6G886</accession>
<evidence type="ECO:0000313" key="2">
    <source>
        <dbReference type="Proteomes" id="UP000244184"/>
    </source>
</evidence>
<proteinExistence type="predicted"/>
<comment type="caution">
    <text evidence="1">The sequence shown here is derived from an EMBL/GenBank/DDBJ whole genome shotgun (WGS) entry which is preliminary data.</text>
</comment>
<protein>
    <submittedName>
        <fullName evidence="1">Uncharacterized protein</fullName>
    </submittedName>
</protein>
<organism evidence="1 2">
    <name type="scientific">Paenibacillus elgii</name>
    <dbReference type="NCBI Taxonomy" id="189691"/>
    <lineage>
        <taxon>Bacteria</taxon>
        <taxon>Bacillati</taxon>
        <taxon>Bacillota</taxon>
        <taxon>Bacilli</taxon>
        <taxon>Bacillales</taxon>
        <taxon>Paenibacillaceae</taxon>
        <taxon>Paenibacillus</taxon>
    </lineage>
</organism>